<dbReference type="PANTHER" id="PTHR33698:SF3">
    <property type="entry name" value="OS09G0266000 PROTEIN"/>
    <property type="match status" value="1"/>
</dbReference>
<dbReference type="InterPro" id="IPR037401">
    <property type="entry name" value="SnoaL-like"/>
</dbReference>
<dbReference type="Pfam" id="PF12680">
    <property type="entry name" value="SnoaL_2"/>
    <property type="match status" value="1"/>
</dbReference>
<protein>
    <submittedName>
        <fullName evidence="3">Polyketide cyclase</fullName>
    </submittedName>
</protein>
<dbReference type="AlphaFoldDB" id="A0A061QW03"/>
<feature type="non-terminal residue" evidence="3">
    <location>
        <position position="209"/>
    </location>
</feature>
<feature type="domain" description="SnoaL-like" evidence="2">
    <location>
        <begin position="55"/>
        <end position="154"/>
    </location>
</feature>
<evidence type="ECO:0000313" key="3">
    <source>
        <dbReference type="EMBL" id="JAC62506.1"/>
    </source>
</evidence>
<sequence length="209" mass="23704">MLRVSNSPVLQKEKTSGKFLRRVSRAIFNEAERPANLTWPDKLEPIMDTPLDTIKQYYTAVNGRRLEDALSLYSEDCVHHNLAFENPAVGREAVRQFLQDFCDNIPEDLRFVVDDVAASRSVGVMWHMEVGGIEVPMGKGLSFYQFNSQGRICRVRESPEHFAKVASATPMLLRLSAPFSRRPRVDARRRAREDGVEPGDQRGPTADSR</sequence>
<name>A0A061QW03_9CHLO</name>
<accession>A0A061QW03</accession>
<dbReference type="PANTHER" id="PTHR33698">
    <property type="entry name" value="NUCLEAR TRANSPORT FACTOR 2 (NTF2)-LIKE PROTEIN"/>
    <property type="match status" value="1"/>
</dbReference>
<dbReference type="InterPro" id="IPR032710">
    <property type="entry name" value="NTF2-like_dom_sf"/>
</dbReference>
<dbReference type="Gene3D" id="3.10.450.50">
    <property type="match status" value="1"/>
</dbReference>
<reference evidence="3" key="1">
    <citation type="submission" date="2014-05" db="EMBL/GenBank/DDBJ databases">
        <title>The transcriptome of the halophilic microalga Tetraselmis sp. GSL018 isolated from the Great Salt Lake, Utah.</title>
        <authorList>
            <person name="Jinkerson R.E."/>
            <person name="D'Adamo S."/>
            <person name="Posewitz M.C."/>
        </authorList>
    </citation>
    <scope>NUCLEOTIDE SEQUENCE</scope>
    <source>
        <strain evidence="3">GSL018</strain>
    </source>
</reference>
<gene>
    <name evidence="3" type="ORF">TSPGSL018_23192</name>
</gene>
<dbReference type="SUPFAM" id="SSF54427">
    <property type="entry name" value="NTF2-like"/>
    <property type="match status" value="1"/>
</dbReference>
<evidence type="ECO:0000259" key="2">
    <source>
        <dbReference type="Pfam" id="PF12680"/>
    </source>
</evidence>
<dbReference type="EMBL" id="GBEZ01024488">
    <property type="protein sequence ID" value="JAC62506.1"/>
    <property type="molecule type" value="Transcribed_RNA"/>
</dbReference>
<proteinExistence type="predicted"/>
<organism evidence="3">
    <name type="scientific">Tetraselmis sp. GSL018</name>
    <dbReference type="NCBI Taxonomy" id="582737"/>
    <lineage>
        <taxon>Eukaryota</taxon>
        <taxon>Viridiplantae</taxon>
        <taxon>Chlorophyta</taxon>
        <taxon>core chlorophytes</taxon>
        <taxon>Chlorodendrophyceae</taxon>
        <taxon>Chlorodendrales</taxon>
        <taxon>Chlorodendraceae</taxon>
        <taxon>Tetraselmis</taxon>
    </lineage>
</organism>
<feature type="compositionally biased region" description="Basic and acidic residues" evidence="1">
    <location>
        <begin position="183"/>
        <end position="195"/>
    </location>
</feature>
<evidence type="ECO:0000256" key="1">
    <source>
        <dbReference type="SAM" id="MobiDB-lite"/>
    </source>
</evidence>
<feature type="region of interest" description="Disordered" evidence="1">
    <location>
        <begin position="181"/>
        <end position="209"/>
    </location>
</feature>